<comment type="caution">
    <text evidence="5">The sequence shown here is derived from an EMBL/GenBank/DDBJ whole genome shotgun (WGS) entry which is preliminary data.</text>
</comment>
<keyword evidence="2" id="KW-0808">Transferase</keyword>
<dbReference type="InterPro" id="IPR012328">
    <property type="entry name" value="Chalcone/stilbene_synt_C"/>
</dbReference>
<accession>A0AAV7G1N1</accession>
<dbReference type="Pfam" id="PF02797">
    <property type="entry name" value="Chal_sti_synt_C"/>
    <property type="match status" value="1"/>
</dbReference>
<evidence type="ECO:0000259" key="3">
    <source>
        <dbReference type="Pfam" id="PF00195"/>
    </source>
</evidence>
<dbReference type="InterPro" id="IPR011141">
    <property type="entry name" value="Polyketide_synthase_type-III"/>
</dbReference>
<evidence type="ECO:0000313" key="6">
    <source>
        <dbReference type="Proteomes" id="UP000775213"/>
    </source>
</evidence>
<dbReference type="AlphaFoldDB" id="A0AAV7G1N1"/>
<feature type="domain" description="Chalcone/stilbene synthase C-terminal" evidence="4">
    <location>
        <begin position="162"/>
        <end position="309"/>
    </location>
</feature>
<feature type="domain" description="Chalcone/stilbene synthase N-terminal" evidence="3">
    <location>
        <begin position="41"/>
        <end position="135"/>
    </location>
</feature>
<name>A0AAV7G1N1_DENCH</name>
<dbReference type="GO" id="GO:0009813">
    <property type="term" value="P:flavonoid biosynthetic process"/>
    <property type="evidence" value="ECO:0007669"/>
    <property type="project" value="UniProtKB-ARBA"/>
</dbReference>
<dbReference type="FunFam" id="3.40.47.10:FF:000014">
    <property type="entry name" value="Chalcone synthase 1"/>
    <property type="match status" value="1"/>
</dbReference>
<keyword evidence="6" id="KW-1185">Reference proteome</keyword>
<dbReference type="Proteomes" id="UP000775213">
    <property type="component" value="Unassembled WGS sequence"/>
</dbReference>
<dbReference type="Gene3D" id="3.40.47.10">
    <property type="match status" value="2"/>
</dbReference>
<proteinExistence type="inferred from homology"/>
<dbReference type="PANTHER" id="PTHR11877:SF51">
    <property type="entry name" value="CHALCONE SYNTHASE"/>
    <property type="match status" value="1"/>
</dbReference>
<organism evidence="5 6">
    <name type="scientific">Dendrobium chrysotoxum</name>
    <name type="common">Orchid</name>
    <dbReference type="NCBI Taxonomy" id="161865"/>
    <lineage>
        <taxon>Eukaryota</taxon>
        <taxon>Viridiplantae</taxon>
        <taxon>Streptophyta</taxon>
        <taxon>Embryophyta</taxon>
        <taxon>Tracheophyta</taxon>
        <taxon>Spermatophyta</taxon>
        <taxon>Magnoliopsida</taxon>
        <taxon>Liliopsida</taxon>
        <taxon>Asparagales</taxon>
        <taxon>Orchidaceae</taxon>
        <taxon>Epidendroideae</taxon>
        <taxon>Malaxideae</taxon>
        <taxon>Dendrobiinae</taxon>
        <taxon>Dendrobium</taxon>
    </lineage>
</organism>
<evidence type="ECO:0000256" key="1">
    <source>
        <dbReference type="ARBA" id="ARBA00005531"/>
    </source>
</evidence>
<dbReference type="GO" id="GO:0030639">
    <property type="term" value="P:polyketide biosynthetic process"/>
    <property type="evidence" value="ECO:0007669"/>
    <property type="project" value="TreeGrafter"/>
</dbReference>
<evidence type="ECO:0008006" key="7">
    <source>
        <dbReference type="Google" id="ProtNLM"/>
    </source>
</evidence>
<dbReference type="EMBL" id="JAGFBR010000018">
    <property type="protein sequence ID" value="KAH0449603.1"/>
    <property type="molecule type" value="Genomic_DNA"/>
</dbReference>
<reference evidence="5 6" key="1">
    <citation type="journal article" date="2021" name="Hortic Res">
        <title>Chromosome-scale assembly of the Dendrobium chrysotoxum genome enhances the understanding of orchid evolution.</title>
        <authorList>
            <person name="Zhang Y."/>
            <person name="Zhang G.Q."/>
            <person name="Zhang D."/>
            <person name="Liu X.D."/>
            <person name="Xu X.Y."/>
            <person name="Sun W.H."/>
            <person name="Yu X."/>
            <person name="Zhu X."/>
            <person name="Wang Z.W."/>
            <person name="Zhao X."/>
            <person name="Zhong W.Y."/>
            <person name="Chen H."/>
            <person name="Yin W.L."/>
            <person name="Huang T."/>
            <person name="Niu S.C."/>
            <person name="Liu Z.J."/>
        </authorList>
    </citation>
    <scope>NUCLEOTIDE SEQUENCE [LARGE SCALE GENOMIC DNA]</scope>
    <source>
        <strain evidence="5">Lindl</strain>
    </source>
</reference>
<gene>
    <name evidence="5" type="ORF">IEQ34_020295</name>
</gene>
<dbReference type="Pfam" id="PF00195">
    <property type="entry name" value="Chal_sti_synt_N"/>
    <property type="match status" value="1"/>
</dbReference>
<dbReference type="CDD" id="cd00831">
    <property type="entry name" value="CHS_like"/>
    <property type="match status" value="1"/>
</dbReference>
<protein>
    <recommendedName>
        <fullName evidence="7">Chalcone synthase</fullName>
    </recommendedName>
</protein>
<dbReference type="PANTHER" id="PTHR11877">
    <property type="entry name" value="HYDROXYMETHYLGLUTARYL-COA SYNTHASE"/>
    <property type="match status" value="1"/>
</dbReference>
<dbReference type="GO" id="GO:0016747">
    <property type="term" value="F:acyltransferase activity, transferring groups other than amino-acyl groups"/>
    <property type="evidence" value="ECO:0007669"/>
    <property type="project" value="InterPro"/>
</dbReference>
<sequence length="384" mass="42457">MGCCVLVWASMLVCWFAVGYEFWFGLHCWITLGFDVWAMMYEISAKEIPKLAAEAATKAIQEWGQPRSCITHLIFSTMSDTGIARGDNHLPQMLGLNPNNERVVILQQDCFTGGTTLRLAKCLAESRKGARVLVAIFVDGASALIVGVNPNETIGERASFVIASASQVILPNSSHAITGHLSEGGIKATIHKDIPNIISNNIGKCLEEAFTPLGISNWNSIFWVLHPGGRAILDQLEERVGLKPEKLMISRHVLAEYGNMVGVCVYFVLDEMRKRSIEEGKTTTREGLEWGVLFGFGPGLTIETIILHSYRSLHTHVSSLLLLLLFLSQENDKNVDAVIRVRVLATAMRWKTRMLDHEDGPLVPEKILIAVKSYWVATGNNSTL</sequence>
<comment type="similarity">
    <text evidence="1 2">Belongs to the thiolase-like superfamily. Chalcone/stilbene synthases family.</text>
</comment>
<dbReference type="InterPro" id="IPR001099">
    <property type="entry name" value="Chalcone/stilbene_synt_N"/>
</dbReference>
<keyword evidence="2" id="KW-0012">Acyltransferase</keyword>
<evidence type="ECO:0000256" key="2">
    <source>
        <dbReference type="RuleBase" id="RU003633"/>
    </source>
</evidence>
<dbReference type="SUPFAM" id="SSF53901">
    <property type="entry name" value="Thiolase-like"/>
    <property type="match status" value="2"/>
</dbReference>
<evidence type="ECO:0000259" key="4">
    <source>
        <dbReference type="Pfam" id="PF02797"/>
    </source>
</evidence>
<evidence type="ECO:0000313" key="5">
    <source>
        <dbReference type="EMBL" id="KAH0449603.1"/>
    </source>
</evidence>
<dbReference type="InterPro" id="IPR016039">
    <property type="entry name" value="Thiolase-like"/>
</dbReference>